<dbReference type="EMBL" id="VXIV02003134">
    <property type="protein sequence ID" value="KAF6021092.1"/>
    <property type="molecule type" value="Genomic_DNA"/>
</dbReference>
<dbReference type="Proteomes" id="UP000593567">
    <property type="component" value="Unassembled WGS sequence"/>
</dbReference>
<proteinExistence type="predicted"/>
<dbReference type="AlphaFoldDB" id="A0A7J7J4L7"/>
<comment type="caution">
    <text evidence="1">The sequence shown here is derived from an EMBL/GenBank/DDBJ whole genome shotgun (WGS) entry which is preliminary data.</text>
</comment>
<organism evidence="1 2">
    <name type="scientific">Bugula neritina</name>
    <name type="common">Brown bryozoan</name>
    <name type="synonym">Sertularia neritina</name>
    <dbReference type="NCBI Taxonomy" id="10212"/>
    <lineage>
        <taxon>Eukaryota</taxon>
        <taxon>Metazoa</taxon>
        <taxon>Spiralia</taxon>
        <taxon>Lophotrochozoa</taxon>
        <taxon>Bryozoa</taxon>
        <taxon>Gymnolaemata</taxon>
        <taxon>Cheilostomatida</taxon>
        <taxon>Flustrina</taxon>
        <taxon>Buguloidea</taxon>
        <taxon>Bugulidae</taxon>
        <taxon>Bugula</taxon>
    </lineage>
</organism>
<keyword evidence="2" id="KW-1185">Reference proteome</keyword>
<evidence type="ECO:0000313" key="1">
    <source>
        <dbReference type="EMBL" id="KAF6021092.1"/>
    </source>
</evidence>
<sequence length="67" mass="7492">MCHMGSCVVIAKTHHSHCDFTSIVQRSINSLENSANDPDSLAVMSDLLDTPITTNFLYQQRAYHLIV</sequence>
<accession>A0A7J7J4L7</accession>
<reference evidence="1" key="1">
    <citation type="submission" date="2020-06" db="EMBL/GenBank/DDBJ databases">
        <title>Draft genome of Bugula neritina, a colonial animal packing powerful symbionts and potential medicines.</title>
        <authorList>
            <person name="Rayko M."/>
        </authorList>
    </citation>
    <scope>NUCLEOTIDE SEQUENCE [LARGE SCALE GENOMIC DNA]</scope>
    <source>
        <strain evidence="1">Kwan_BN1</strain>
    </source>
</reference>
<gene>
    <name evidence="1" type="ORF">EB796_020599</name>
</gene>
<evidence type="ECO:0000313" key="2">
    <source>
        <dbReference type="Proteomes" id="UP000593567"/>
    </source>
</evidence>
<name>A0A7J7J4L7_BUGNE</name>
<protein>
    <submittedName>
        <fullName evidence="1">Uncharacterized protein</fullName>
    </submittedName>
</protein>